<protein>
    <submittedName>
        <fullName evidence="8">Solute carrier family 26 member 10 isoform X1</fullName>
    </submittedName>
</protein>
<sequence length="672" mass="75024">MSMEKHNRLLQIHLERPLYEHEALNQNYRYEKPKSSLIQSTVNNIRSKNWQFCVTSVVPAIKWLNSYNWKENILPDIISGLTVGIMHIPQGMAYALLGNLPPVVGIYMAFFPVLIYFFFGTSKHISIGTFAVVCLMTGKVVTSYSTPPTEYVSANISNAASGNLEDVTNMYAPMQVATAVTLMVGIFQIIMYTFQLGIVATLLSETLVNSFTTGAAVYVLISQIKDLLGLKLPKKKGYFQLIFTVIDIFKEAKDANIAAVIVSIISIIILVINNEFLKPRISKKCSIPIPIELIAVVGGTLVSRYCNLSELYNIKIVGPIPTGLPKLEVPNMELLPLVAVDSIAITVVSYTITVSMALIFAQKLSYEINTNQEFLAMGVSNVVGSFFSCMPISASLSRSLIQQAVGGRTQIASVVSCLLLLVILLWIGPFFELLPRCVLASIIVVALKGMFMQAKQLVKFWKLNKTDALIWIVTFLVVTLVNIDIGLLAGLLVSLIIILLQTIRSYTCLLGHIPHTDLYLDLDRYKAAEEIHGIKIFRYSGTLNFANNSHFKSVVYKLVAICPQEVIKRRKKLVEEGRFLDDKSTDDRKELRCIIMDMSALSYIDPSSVHVLHVIVEEFKQVNIEFYFVNCLSPVFEMIKKCDTYVYGAISFKIFATVQDAVVHFQNEVAAR</sequence>
<feature type="transmembrane region" description="Helical" evidence="5">
    <location>
        <begin position="433"/>
        <end position="451"/>
    </location>
</feature>
<dbReference type="GO" id="GO:0055085">
    <property type="term" value="P:transmembrane transport"/>
    <property type="evidence" value="ECO:0007669"/>
    <property type="project" value="InterPro"/>
</dbReference>
<feature type="transmembrane region" description="Helical" evidence="5">
    <location>
        <begin position="334"/>
        <end position="362"/>
    </location>
</feature>
<dbReference type="PROSITE" id="PS50801">
    <property type="entry name" value="STAS"/>
    <property type="match status" value="1"/>
</dbReference>
<keyword evidence="7" id="KW-1185">Reference proteome</keyword>
<dbReference type="InterPro" id="IPR011547">
    <property type="entry name" value="SLC26A/SulP_dom"/>
</dbReference>
<dbReference type="Gene3D" id="3.30.750.24">
    <property type="entry name" value="STAS domain"/>
    <property type="match status" value="1"/>
</dbReference>
<evidence type="ECO:0000256" key="4">
    <source>
        <dbReference type="ARBA" id="ARBA00023136"/>
    </source>
</evidence>
<dbReference type="Pfam" id="PF01740">
    <property type="entry name" value="STAS"/>
    <property type="match status" value="1"/>
</dbReference>
<feature type="transmembrane region" description="Helical" evidence="5">
    <location>
        <begin position="206"/>
        <end position="224"/>
    </location>
</feature>
<comment type="subcellular location">
    <subcellularLocation>
        <location evidence="1">Membrane</location>
        <topology evidence="1">Multi-pass membrane protein</topology>
    </subcellularLocation>
</comment>
<evidence type="ECO:0000256" key="3">
    <source>
        <dbReference type="ARBA" id="ARBA00022989"/>
    </source>
</evidence>
<feature type="transmembrane region" description="Helical" evidence="5">
    <location>
        <begin position="103"/>
        <end position="120"/>
    </location>
</feature>
<organism evidence="7 8">
    <name type="scientific">Dinoponera quadriceps</name>
    <name type="common">South American ant</name>
    <dbReference type="NCBI Taxonomy" id="609295"/>
    <lineage>
        <taxon>Eukaryota</taxon>
        <taxon>Metazoa</taxon>
        <taxon>Ecdysozoa</taxon>
        <taxon>Arthropoda</taxon>
        <taxon>Hexapoda</taxon>
        <taxon>Insecta</taxon>
        <taxon>Pterygota</taxon>
        <taxon>Neoptera</taxon>
        <taxon>Endopterygota</taxon>
        <taxon>Hymenoptera</taxon>
        <taxon>Apocrita</taxon>
        <taxon>Aculeata</taxon>
        <taxon>Formicoidea</taxon>
        <taxon>Formicidae</taxon>
        <taxon>Ponerinae</taxon>
        <taxon>Ponerini</taxon>
        <taxon>Dinoponera</taxon>
    </lineage>
</organism>
<gene>
    <name evidence="8" type="primary">LOC106745286</name>
</gene>
<dbReference type="Pfam" id="PF00916">
    <property type="entry name" value="Sulfate_transp"/>
    <property type="match status" value="1"/>
</dbReference>
<dbReference type="Proteomes" id="UP000515204">
    <property type="component" value="Unplaced"/>
</dbReference>
<proteinExistence type="predicted"/>
<evidence type="ECO:0000313" key="7">
    <source>
        <dbReference type="Proteomes" id="UP000515204"/>
    </source>
</evidence>
<evidence type="ECO:0000259" key="6">
    <source>
        <dbReference type="PROSITE" id="PS50801"/>
    </source>
</evidence>
<name>A0A6P3XCV6_DINQU</name>
<feature type="domain" description="STAS" evidence="6">
    <location>
        <begin position="524"/>
        <end position="665"/>
    </location>
</feature>
<evidence type="ECO:0000256" key="1">
    <source>
        <dbReference type="ARBA" id="ARBA00004141"/>
    </source>
</evidence>
<evidence type="ECO:0000313" key="8">
    <source>
        <dbReference type="RefSeq" id="XP_014476241.1"/>
    </source>
</evidence>
<dbReference type="InterPro" id="IPR002645">
    <property type="entry name" value="STAS_dom"/>
</dbReference>
<evidence type="ECO:0000256" key="5">
    <source>
        <dbReference type="SAM" id="Phobius"/>
    </source>
</evidence>
<dbReference type="KEGG" id="dqu:106745286"/>
<dbReference type="RefSeq" id="XP_014476241.1">
    <property type="nucleotide sequence ID" value="XM_014620755.1"/>
</dbReference>
<evidence type="ECO:0000256" key="2">
    <source>
        <dbReference type="ARBA" id="ARBA00022692"/>
    </source>
</evidence>
<dbReference type="InterPro" id="IPR036513">
    <property type="entry name" value="STAS_dom_sf"/>
</dbReference>
<dbReference type="InterPro" id="IPR001902">
    <property type="entry name" value="SLC26A/SulP_fam"/>
</dbReference>
<accession>A0A6P3XCV6</accession>
<dbReference type="SUPFAM" id="SSF52091">
    <property type="entry name" value="SpoIIaa-like"/>
    <property type="match status" value="1"/>
</dbReference>
<dbReference type="CDD" id="cd07042">
    <property type="entry name" value="STAS_SulP_like_sulfate_transporter"/>
    <property type="match status" value="1"/>
</dbReference>
<feature type="transmembrane region" description="Helical" evidence="5">
    <location>
        <begin position="174"/>
        <end position="194"/>
    </location>
</feature>
<keyword evidence="3 5" id="KW-1133">Transmembrane helix</keyword>
<keyword evidence="4 5" id="KW-0472">Membrane</keyword>
<dbReference type="PANTHER" id="PTHR11814">
    <property type="entry name" value="SULFATE TRANSPORTER"/>
    <property type="match status" value="1"/>
</dbReference>
<dbReference type="GeneID" id="106745286"/>
<dbReference type="AlphaFoldDB" id="A0A6P3XCV6"/>
<feature type="transmembrane region" description="Helical" evidence="5">
    <location>
        <begin position="472"/>
        <end position="500"/>
    </location>
</feature>
<feature type="transmembrane region" description="Helical" evidence="5">
    <location>
        <begin position="257"/>
        <end position="277"/>
    </location>
</feature>
<dbReference type="NCBIfam" id="TIGR00815">
    <property type="entry name" value="sulP"/>
    <property type="match status" value="1"/>
</dbReference>
<keyword evidence="2 5" id="KW-0812">Transmembrane</keyword>
<dbReference type="GO" id="GO:0016020">
    <property type="term" value="C:membrane"/>
    <property type="evidence" value="ECO:0007669"/>
    <property type="project" value="UniProtKB-SubCell"/>
</dbReference>
<dbReference type="OrthoDB" id="288203at2759"/>
<reference evidence="8" key="1">
    <citation type="submission" date="2025-08" db="UniProtKB">
        <authorList>
            <consortium name="RefSeq"/>
        </authorList>
    </citation>
    <scope>IDENTIFICATION</scope>
</reference>
<feature type="transmembrane region" description="Helical" evidence="5">
    <location>
        <begin position="374"/>
        <end position="397"/>
    </location>
</feature>
<feature type="transmembrane region" description="Helical" evidence="5">
    <location>
        <begin position="409"/>
        <end position="427"/>
    </location>
</feature>